<evidence type="ECO:0000313" key="1">
    <source>
        <dbReference type="EMBL" id="KAJ8395586.1"/>
    </source>
</evidence>
<reference evidence="1" key="1">
    <citation type="journal article" date="2023" name="Science">
        <title>Genome structures resolve the early diversification of teleost fishes.</title>
        <authorList>
            <person name="Parey E."/>
            <person name="Louis A."/>
            <person name="Montfort J."/>
            <person name="Bouchez O."/>
            <person name="Roques C."/>
            <person name="Iampietro C."/>
            <person name="Lluch J."/>
            <person name="Castinel A."/>
            <person name="Donnadieu C."/>
            <person name="Desvignes T."/>
            <person name="Floi Bucao C."/>
            <person name="Jouanno E."/>
            <person name="Wen M."/>
            <person name="Mejri S."/>
            <person name="Dirks R."/>
            <person name="Jansen H."/>
            <person name="Henkel C."/>
            <person name="Chen W.J."/>
            <person name="Zahm M."/>
            <person name="Cabau C."/>
            <person name="Klopp C."/>
            <person name="Thompson A.W."/>
            <person name="Robinson-Rechavi M."/>
            <person name="Braasch I."/>
            <person name="Lecointre G."/>
            <person name="Bobe J."/>
            <person name="Postlethwait J.H."/>
            <person name="Berthelot C."/>
            <person name="Roest Crollius H."/>
            <person name="Guiguen Y."/>
        </authorList>
    </citation>
    <scope>NUCLEOTIDE SEQUENCE</scope>
    <source>
        <strain evidence="1">NC1722</strain>
    </source>
</reference>
<protein>
    <submittedName>
        <fullName evidence="1">Uncharacterized protein</fullName>
    </submittedName>
</protein>
<gene>
    <name evidence="1" type="ORF">AAFF_G00030670</name>
</gene>
<dbReference type="Proteomes" id="UP001221898">
    <property type="component" value="Unassembled WGS sequence"/>
</dbReference>
<accession>A0AAD7S6B7</accession>
<proteinExistence type="predicted"/>
<name>A0AAD7S6B7_9TELE</name>
<organism evidence="1 2">
    <name type="scientific">Aldrovandia affinis</name>
    <dbReference type="NCBI Taxonomy" id="143900"/>
    <lineage>
        <taxon>Eukaryota</taxon>
        <taxon>Metazoa</taxon>
        <taxon>Chordata</taxon>
        <taxon>Craniata</taxon>
        <taxon>Vertebrata</taxon>
        <taxon>Euteleostomi</taxon>
        <taxon>Actinopterygii</taxon>
        <taxon>Neopterygii</taxon>
        <taxon>Teleostei</taxon>
        <taxon>Notacanthiformes</taxon>
        <taxon>Halosauridae</taxon>
        <taxon>Aldrovandia</taxon>
    </lineage>
</organism>
<evidence type="ECO:0000313" key="2">
    <source>
        <dbReference type="Proteomes" id="UP001221898"/>
    </source>
</evidence>
<keyword evidence="2" id="KW-1185">Reference proteome</keyword>
<dbReference type="EMBL" id="JAINUG010000115">
    <property type="protein sequence ID" value="KAJ8395586.1"/>
    <property type="molecule type" value="Genomic_DNA"/>
</dbReference>
<dbReference type="AlphaFoldDB" id="A0AAD7S6B7"/>
<sequence length="135" mass="15402">MWTCHERDGGVLASRLFSLPERILFSTAPLEVCNSRERNSSSSEGAPDCRRLRLARWGSSERAFSRACKSRRAWEPERFLQTTPTRAQCTSNNFPSYARTRLVIFILSGDKLLIPALYVARRRTSDRGISLPVRP</sequence>
<comment type="caution">
    <text evidence="1">The sequence shown here is derived from an EMBL/GenBank/DDBJ whole genome shotgun (WGS) entry which is preliminary data.</text>
</comment>